<evidence type="ECO:0000313" key="3">
    <source>
        <dbReference type="Proteomes" id="UP000267536"/>
    </source>
</evidence>
<keyword evidence="1" id="KW-0812">Transmembrane</keyword>
<dbReference type="EMBL" id="RKMH01000003">
    <property type="protein sequence ID" value="RPA65173.1"/>
    <property type="molecule type" value="Genomic_DNA"/>
</dbReference>
<name>A0A3N4GQH3_9ACTN</name>
<evidence type="ECO:0000256" key="1">
    <source>
        <dbReference type="SAM" id="Phobius"/>
    </source>
</evidence>
<keyword evidence="3" id="KW-1185">Reference proteome</keyword>
<accession>A0A3N4GQH3</accession>
<dbReference type="RefSeq" id="WP_148083261.1">
    <property type="nucleotide sequence ID" value="NZ_RKMH01000003.1"/>
</dbReference>
<sequence>MCGHRRRSARPAAAVLIEVAAIGTAAGLIAATTLLWHLGRLINQYPGDTGRESPSADDLFEVICPQNARLWCR</sequence>
<dbReference type="OrthoDB" id="9811198at2"/>
<feature type="transmembrane region" description="Helical" evidence="1">
    <location>
        <begin position="12"/>
        <end position="36"/>
    </location>
</feature>
<keyword evidence="1" id="KW-1133">Transmembrane helix</keyword>
<gene>
    <name evidence="2" type="ORF">EF294_04745</name>
</gene>
<dbReference type="Proteomes" id="UP000267536">
    <property type="component" value="Unassembled WGS sequence"/>
</dbReference>
<proteinExistence type="predicted"/>
<evidence type="ECO:0000313" key="2">
    <source>
        <dbReference type="EMBL" id="RPA65173.1"/>
    </source>
</evidence>
<keyword evidence="1" id="KW-0472">Membrane</keyword>
<reference evidence="2 3" key="1">
    <citation type="submission" date="2018-11" db="EMBL/GenBank/DDBJ databases">
        <title>Draft genome sequence of Gordonia sp. RS15-1S isolated from rice stems.</title>
        <authorList>
            <person name="Muangham S."/>
        </authorList>
    </citation>
    <scope>NUCLEOTIDE SEQUENCE [LARGE SCALE GENOMIC DNA]</scope>
    <source>
        <strain evidence="2 3">RS15-1S</strain>
    </source>
</reference>
<organism evidence="2 3">
    <name type="scientific">Gordonia oryzae</name>
    <dbReference type="NCBI Taxonomy" id="2487349"/>
    <lineage>
        <taxon>Bacteria</taxon>
        <taxon>Bacillati</taxon>
        <taxon>Actinomycetota</taxon>
        <taxon>Actinomycetes</taxon>
        <taxon>Mycobacteriales</taxon>
        <taxon>Gordoniaceae</taxon>
        <taxon>Gordonia</taxon>
    </lineage>
</organism>
<comment type="caution">
    <text evidence="2">The sequence shown here is derived from an EMBL/GenBank/DDBJ whole genome shotgun (WGS) entry which is preliminary data.</text>
</comment>
<dbReference type="AlphaFoldDB" id="A0A3N4GQH3"/>
<protein>
    <submittedName>
        <fullName evidence="2">Uncharacterized protein</fullName>
    </submittedName>
</protein>